<organism evidence="1 2">
    <name type="scientific">Kribbella alba</name>
    <dbReference type="NCBI Taxonomy" id="190197"/>
    <lineage>
        <taxon>Bacteria</taxon>
        <taxon>Bacillati</taxon>
        <taxon>Actinomycetota</taxon>
        <taxon>Actinomycetes</taxon>
        <taxon>Propionibacteriales</taxon>
        <taxon>Kribbellaceae</taxon>
        <taxon>Kribbella</taxon>
    </lineage>
</organism>
<reference evidence="1 2" key="1">
    <citation type="journal article" date="2019" name="Int. J. Syst. Evol. Microbiol.">
        <title>The Global Catalogue of Microorganisms (GCM) 10K type strain sequencing project: providing services to taxonomists for standard genome sequencing and annotation.</title>
        <authorList>
            <consortium name="The Broad Institute Genomics Platform"/>
            <consortium name="The Broad Institute Genome Sequencing Center for Infectious Disease"/>
            <person name="Wu L."/>
            <person name="Ma J."/>
        </authorList>
    </citation>
    <scope>NUCLEOTIDE SEQUENCE [LARGE SCALE GENOMIC DNA]</scope>
    <source>
        <strain evidence="1 2">JCM 14306</strain>
    </source>
</reference>
<evidence type="ECO:0000313" key="2">
    <source>
        <dbReference type="Proteomes" id="UP001501319"/>
    </source>
</evidence>
<accession>A0ABN2FCQ3</accession>
<comment type="caution">
    <text evidence="1">The sequence shown here is derived from an EMBL/GenBank/DDBJ whole genome shotgun (WGS) entry which is preliminary data.</text>
</comment>
<dbReference type="EMBL" id="BAAANE010000005">
    <property type="protein sequence ID" value="GAA1640950.1"/>
    <property type="molecule type" value="Genomic_DNA"/>
</dbReference>
<keyword evidence="2" id="KW-1185">Reference proteome</keyword>
<sequence length="123" mass="13259">MEHLRTYPAAPRIDHAQLRTNLLTIQQELGKVRATADSDDGLITVTAGGRGELIALELDPRIYRTTDAGALAQNIVETIRQAVELAADEAFVLTREVLSPKATRAAADLAFDPVLNLLEAGGR</sequence>
<dbReference type="InterPro" id="IPR004401">
    <property type="entry name" value="YbaB/EbfC"/>
</dbReference>
<protein>
    <recommendedName>
        <fullName evidence="3">YbaB/EbfC family DNA-binding protein</fullName>
    </recommendedName>
</protein>
<dbReference type="RefSeq" id="WP_344112433.1">
    <property type="nucleotide sequence ID" value="NZ_BAAANE010000005.1"/>
</dbReference>
<proteinExistence type="predicted"/>
<dbReference type="Gene3D" id="3.30.1310.10">
    <property type="entry name" value="Nucleoid-associated protein YbaB-like domain"/>
    <property type="match status" value="1"/>
</dbReference>
<name>A0ABN2FCQ3_9ACTN</name>
<dbReference type="Pfam" id="PF02575">
    <property type="entry name" value="YbaB_DNA_bd"/>
    <property type="match status" value="1"/>
</dbReference>
<gene>
    <name evidence="1" type="ORF">GCM10009744_33600</name>
</gene>
<dbReference type="SUPFAM" id="SSF82607">
    <property type="entry name" value="YbaB-like"/>
    <property type="match status" value="1"/>
</dbReference>
<dbReference type="Proteomes" id="UP001501319">
    <property type="component" value="Unassembled WGS sequence"/>
</dbReference>
<dbReference type="InterPro" id="IPR036894">
    <property type="entry name" value="YbaB-like_sf"/>
</dbReference>
<evidence type="ECO:0008006" key="3">
    <source>
        <dbReference type="Google" id="ProtNLM"/>
    </source>
</evidence>
<evidence type="ECO:0000313" key="1">
    <source>
        <dbReference type="EMBL" id="GAA1640950.1"/>
    </source>
</evidence>